<feature type="domain" description="PKS/mFAS DH" evidence="2">
    <location>
        <begin position="1"/>
        <end position="275"/>
    </location>
</feature>
<feature type="region of interest" description="C-terminal hotdog fold" evidence="1">
    <location>
        <begin position="132"/>
        <end position="275"/>
    </location>
</feature>
<dbReference type="RefSeq" id="WP_093883785.1">
    <property type="nucleotide sequence ID" value="NZ_FOBS01000016.1"/>
</dbReference>
<name>A0A1H7YIW3_9BACT</name>
<evidence type="ECO:0000313" key="4">
    <source>
        <dbReference type="Proteomes" id="UP000198744"/>
    </source>
</evidence>
<sequence length="285" mass="31932">MVSFPLEIPLFPSMRDHAFDGKVMFSAAELLSLTAVQVALNFPALKNIEQVEALFSRFLLLPPEERKALPVLMEVEMQTEGGITARLLSRFQSRSGAISRLREHFRVRFQKGNPTDLSPPAFDQASELAGEILDIPAERIYEELIPFGPSYRNIRGPLRLNSQGAVALLAVDNHSFPDPYPDWFPGVPLIADAAFQAACIWGQRYAGRVVFPVGFRRRCFRKDLQSEGSYLCRVYPVDTTGDMLVFDLWIYERGGILCEAILGLQMKDVTAGRIKPPLWVQDGAS</sequence>
<feature type="active site" description="Proton donor; for dehydratase activity" evidence="1">
    <location>
        <position position="192"/>
    </location>
</feature>
<dbReference type="PROSITE" id="PS52019">
    <property type="entry name" value="PKS_MFAS_DH"/>
    <property type="match status" value="1"/>
</dbReference>
<dbReference type="Proteomes" id="UP000198744">
    <property type="component" value="Unassembled WGS sequence"/>
</dbReference>
<feature type="region of interest" description="N-terminal hotdog fold" evidence="1">
    <location>
        <begin position="1"/>
        <end position="116"/>
    </location>
</feature>
<dbReference type="EMBL" id="FOBS01000016">
    <property type="protein sequence ID" value="SEM45089.1"/>
    <property type="molecule type" value="Genomic_DNA"/>
</dbReference>
<dbReference type="InterPro" id="IPR049900">
    <property type="entry name" value="PKS_mFAS_DH"/>
</dbReference>
<protein>
    <submittedName>
        <fullName evidence="3">Polyketide synthase dehydratase</fullName>
    </submittedName>
</protein>
<feature type="active site" description="Proton acceptor; for dehydratase activity" evidence="1">
    <location>
        <position position="17"/>
    </location>
</feature>
<proteinExistence type="predicted"/>
<gene>
    <name evidence="3" type="ORF">SAMN04489760_11633</name>
</gene>
<dbReference type="InterPro" id="IPR042104">
    <property type="entry name" value="PKS_dehydratase_sf"/>
</dbReference>
<dbReference type="OrthoDB" id="5419773at2"/>
<evidence type="ECO:0000313" key="3">
    <source>
        <dbReference type="EMBL" id="SEM45089.1"/>
    </source>
</evidence>
<accession>A0A1H7YIW3</accession>
<reference evidence="3 4" key="1">
    <citation type="submission" date="2016-10" db="EMBL/GenBank/DDBJ databases">
        <authorList>
            <person name="de Groot N.N."/>
        </authorList>
    </citation>
    <scope>NUCLEOTIDE SEQUENCE [LARGE SCALE GENOMIC DNA]</scope>
    <source>
        <strain evidence="3 4">DSM 8423</strain>
    </source>
</reference>
<evidence type="ECO:0000256" key="1">
    <source>
        <dbReference type="PROSITE-ProRule" id="PRU01363"/>
    </source>
</evidence>
<dbReference type="InterPro" id="IPR049551">
    <property type="entry name" value="PKS_DH_C"/>
</dbReference>
<dbReference type="Gene3D" id="3.10.129.110">
    <property type="entry name" value="Polyketide synthase dehydratase"/>
    <property type="match status" value="1"/>
</dbReference>
<organism evidence="3 4">
    <name type="scientific">Syntrophus gentianae</name>
    <dbReference type="NCBI Taxonomy" id="43775"/>
    <lineage>
        <taxon>Bacteria</taxon>
        <taxon>Pseudomonadati</taxon>
        <taxon>Thermodesulfobacteriota</taxon>
        <taxon>Syntrophia</taxon>
        <taxon>Syntrophales</taxon>
        <taxon>Syntrophaceae</taxon>
        <taxon>Syntrophus</taxon>
    </lineage>
</organism>
<keyword evidence="4" id="KW-1185">Reference proteome</keyword>
<dbReference type="AlphaFoldDB" id="A0A1H7YIW3"/>
<dbReference type="Pfam" id="PF14765">
    <property type="entry name" value="PS-DH"/>
    <property type="match status" value="1"/>
</dbReference>
<evidence type="ECO:0000259" key="2">
    <source>
        <dbReference type="PROSITE" id="PS52019"/>
    </source>
</evidence>
<dbReference type="STRING" id="43775.SAMN04489760_11633"/>